<evidence type="ECO:0000256" key="2">
    <source>
        <dbReference type="ARBA" id="ARBA00022578"/>
    </source>
</evidence>
<evidence type="ECO:0000313" key="7">
    <source>
        <dbReference type="EMBL" id="UWP61391.1"/>
    </source>
</evidence>
<name>A0ABY5VMP0_9FIRM</name>
<dbReference type="InterPro" id="IPR010095">
    <property type="entry name" value="Cas12f1-like_TNB"/>
</dbReference>
<protein>
    <submittedName>
        <fullName evidence="7">Transposase</fullName>
    </submittedName>
</protein>
<proteinExistence type="inferred from homology"/>
<feature type="domain" description="Probable transposase IS891/IS1136/IS1341" evidence="5">
    <location>
        <begin position="67"/>
        <end position="171"/>
    </location>
</feature>
<dbReference type="Pfam" id="PF01385">
    <property type="entry name" value="OrfB_IS605"/>
    <property type="match status" value="1"/>
</dbReference>
<evidence type="ECO:0000256" key="1">
    <source>
        <dbReference type="ARBA" id="ARBA00008761"/>
    </source>
</evidence>
<keyword evidence="3" id="KW-0238">DNA-binding</keyword>
<evidence type="ECO:0000259" key="6">
    <source>
        <dbReference type="Pfam" id="PF07282"/>
    </source>
</evidence>
<organism evidence="7 8">
    <name type="scientific">Ruminococcus gauvreauii</name>
    <dbReference type="NCBI Taxonomy" id="438033"/>
    <lineage>
        <taxon>Bacteria</taxon>
        <taxon>Bacillati</taxon>
        <taxon>Bacillota</taxon>
        <taxon>Clostridia</taxon>
        <taxon>Eubacteriales</taxon>
        <taxon>Oscillospiraceae</taxon>
        <taxon>Ruminococcus</taxon>
    </lineage>
</organism>
<evidence type="ECO:0000256" key="3">
    <source>
        <dbReference type="ARBA" id="ARBA00023125"/>
    </source>
</evidence>
<accession>A0ABY5VMP0</accession>
<dbReference type="Proteomes" id="UP001060164">
    <property type="component" value="Chromosome"/>
</dbReference>
<keyword evidence="4" id="KW-0233">DNA recombination</keyword>
<reference evidence="7" key="1">
    <citation type="journal article" date="2022" name="Cell">
        <title>Design, construction, and in vivo augmentation of a complex gut microbiome.</title>
        <authorList>
            <person name="Cheng A.G."/>
            <person name="Ho P.Y."/>
            <person name="Aranda-Diaz A."/>
            <person name="Jain S."/>
            <person name="Yu F.B."/>
            <person name="Meng X."/>
            <person name="Wang M."/>
            <person name="Iakiviak M."/>
            <person name="Nagashima K."/>
            <person name="Zhao A."/>
            <person name="Murugkar P."/>
            <person name="Patil A."/>
            <person name="Atabakhsh K."/>
            <person name="Weakley A."/>
            <person name="Yan J."/>
            <person name="Brumbaugh A.R."/>
            <person name="Higginbottom S."/>
            <person name="Dimas A."/>
            <person name="Shiver A.L."/>
            <person name="Deutschbauer A."/>
            <person name="Neff N."/>
            <person name="Sonnenburg J.L."/>
            <person name="Huang K.C."/>
            <person name="Fischbach M.A."/>
        </authorList>
    </citation>
    <scope>NUCLEOTIDE SEQUENCE</scope>
    <source>
        <strain evidence="7">DSM 19829</strain>
    </source>
</reference>
<keyword evidence="8" id="KW-1185">Reference proteome</keyword>
<gene>
    <name evidence="7" type="ORF">NQ502_08915</name>
</gene>
<dbReference type="RefSeq" id="WP_242830255.1">
    <property type="nucleotide sequence ID" value="NZ_CABLBR010000009.1"/>
</dbReference>
<sequence>MNFFRRKESGFPKFKSKHRGTKAYTTNVVNGNIKLFRKHLKFPNSHPSVSEYTGIYQMTISLLFQDENQVVEQQEHLEKVVGIDFTMQVFGVFSDGTCAEYPMYYRQSEKRLAREQRKLSHCQEGSRNYGKQKRKVGKVYGKIRNQRKDFHHKLSYRLAEEMDAVCVEDLSQGLHFGKSVMDNGYGSFVEMLTCKLEKREKHLVKVDRFYPSSKTCSCCGSMSLTSSSGII</sequence>
<dbReference type="EMBL" id="CP102290">
    <property type="protein sequence ID" value="UWP61391.1"/>
    <property type="molecule type" value="Genomic_DNA"/>
</dbReference>
<feature type="domain" description="Cas12f1-like TNB" evidence="6">
    <location>
        <begin position="185"/>
        <end position="220"/>
    </location>
</feature>
<evidence type="ECO:0000259" key="5">
    <source>
        <dbReference type="Pfam" id="PF01385"/>
    </source>
</evidence>
<evidence type="ECO:0000313" key="8">
    <source>
        <dbReference type="Proteomes" id="UP001060164"/>
    </source>
</evidence>
<dbReference type="Pfam" id="PF07282">
    <property type="entry name" value="Cas12f1-like_TNB"/>
    <property type="match status" value="1"/>
</dbReference>
<comment type="similarity">
    <text evidence="1">In the C-terminal section; belongs to the transposase 35 family.</text>
</comment>
<dbReference type="InterPro" id="IPR001959">
    <property type="entry name" value="Transposase"/>
</dbReference>
<evidence type="ECO:0000256" key="4">
    <source>
        <dbReference type="ARBA" id="ARBA00023172"/>
    </source>
</evidence>
<dbReference type="NCBIfam" id="NF040570">
    <property type="entry name" value="guided_TnpB"/>
    <property type="match status" value="1"/>
</dbReference>
<keyword evidence="2" id="KW-0815">Transposition</keyword>